<dbReference type="Proteomes" id="UP000694562">
    <property type="component" value="Unplaced"/>
</dbReference>
<evidence type="ECO:0000313" key="2">
    <source>
        <dbReference type="Proteomes" id="UP000694562"/>
    </source>
</evidence>
<dbReference type="AlphaFoldDB" id="A0A8C4TR74"/>
<dbReference type="OrthoDB" id="7289984at2759"/>
<organism evidence="1 2">
    <name type="scientific">Falco tinnunculus</name>
    <name type="common">Common kestrel</name>
    <dbReference type="NCBI Taxonomy" id="100819"/>
    <lineage>
        <taxon>Eukaryota</taxon>
        <taxon>Metazoa</taxon>
        <taxon>Chordata</taxon>
        <taxon>Craniata</taxon>
        <taxon>Vertebrata</taxon>
        <taxon>Euteleostomi</taxon>
        <taxon>Archelosauria</taxon>
        <taxon>Archosauria</taxon>
        <taxon>Dinosauria</taxon>
        <taxon>Saurischia</taxon>
        <taxon>Theropoda</taxon>
        <taxon>Coelurosauria</taxon>
        <taxon>Aves</taxon>
        <taxon>Neognathae</taxon>
        <taxon>Neoaves</taxon>
        <taxon>Telluraves</taxon>
        <taxon>Australaves</taxon>
        <taxon>Falconiformes</taxon>
        <taxon>Falconidae</taxon>
        <taxon>Falco</taxon>
    </lineage>
</organism>
<evidence type="ECO:0008006" key="3">
    <source>
        <dbReference type="Google" id="ProtNLM"/>
    </source>
</evidence>
<reference evidence="1" key="1">
    <citation type="submission" date="2025-08" db="UniProtKB">
        <authorList>
            <consortium name="Ensembl"/>
        </authorList>
    </citation>
    <scope>IDENTIFICATION</scope>
</reference>
<dbReference type="Gene3D" id="3.40.50.720">
    <property type="entry name" value="NAD(P)-binding Rossmann-like Domain"/>
    <property type="match status" value="1"/>
</dbReference>
<sequence>MGSRSVRGSWSSGLELRSWSLAGWGRGKRREDAPVLVPMLPTVEGAGPPLCPSTCAPLSSLLAGVPALAEEGCPREPGLRAELQQGSHHQYIQLWGLHHFSLWLGSASGCVIPLQQGTATLCRGQVWFPCSVPDVGSARVPLQPADPSHRRPCPVSPQAALNMLTKCQSLGYRAHGVLCAALHPGWVQTDMGDSVGNVAPLTVDASVRGMLKVLSSLSEKDTGTFLDWEGKVLPW</sequence>
<dbReference type="SUPFAM" id="SSF51735">
    <property type="entry name" value="NAD(P)-binding Rossmann-fold domains"/>
    <property type="match status" value="1"/>
</dbReference>
<dbReference type="InterPro" id="IPR051468">
    <property type="entry name" value="Fungal_SecMetab_SDRs"/>
</dbReference>
<dbReference type="GO" id="GO:0016491">
    <property type="term" value="F:oxidoreductase activity"/>
    <property type="evidence" value="ECO:0007669"/>
    <property type="project" value="TreeGrafter"/>
</dbReference>
<reference evidence="1" key="2">
    <citation type="submission" date="2025-09" db="UniProtKB">
        <authorList>
            <consortium name="Ensembl"/>
        </authorList>
    </citation>
    <scope>IDENTIFICATION</scope>
</reference>
<dbReference type="Ensembl" id="ENSFTIT00000002505.1">
    <property type="protein sequence ID" value="ENSFTIP00000002385.1"/>
    <property type="gene ID" value="ENSFTIG00000001683.1"/>
</dbReference>
<accession>A0A8C4TR74</accession>
<dbReference type="PANTHER" id="PTHR43544:SF38">
    <property type="entry name" value="C-FACTOR-RELATED"/>
    <property type="match status" value="1"/>
</dbReference>
<protein>
    <recommendedName>
        <fullName evidence="3">C-factor</fullName>
    </recommendedName>
</protein>
<evidence type="ECO:0000313" key="1">
    <source>
        <dbReference type="Ensembl" id="ENSFTIP00000002385.1"/>
    </source>
</evidence>
<dbReference type="InterPro" id="IPR036291">
    <property type="entry name" value="NAD(P)-bd_dom_sf"/>
</dbReference>
<proteinExistence type="predicted"/>
<dbReference type="GO" id="GO:0005737">
    <property type="term" value="C:cytoplasm"/>
    <property type="evidence" value="ECO:0007669"/>
    <property type="project" value="TreeGrafter"/>
</dbReference>
<keyword evidence="2" id="KW-1185">Reference proteome</keyword>
<name>A0A8C4TR74_FALTI</name>
<dbReference type="PANTHER" id="PTHR43544">
    <property type="entry name" value="SHORT-CHAIN DEHYDROGENASE/REDUCTASE"/>
    <property type="match status" value="1"/>
</dbReference>